<accession>A0A9D4UET7</accession>
<dbReference type="AlphaFoldDB" id="A0A9D4UET7"/>
<dbReference type="EMBL" id="JABFUD020000018">
    <property type="protein sequence ID" value="KAI5066636.1"/>
    <property type="molecule type" value="Genomic_DNA"/>
</dbReference>
<gene>
    <name evidence="1" type="ORF">GOP47_0019260</name>
</gene>
<reference evidence="1" key="1">
    <citation type="submission" date="2021-01" db="EMBL/GenBank/DDBJ databases">
        <title>Adiantum capillus-veneris genome.</title>
        <authorList>
            <person name="Fang Y."/>
            <person name="Liao Q."/>
        </authorList>
    </citation>
    <scope>NUCLEOTIDE SEQUENCE</scope>
    <source>
        <strain evidence="1">H3</strain>
        <tissue evidence="1">Leaf</tissue>
    </source>
</reference>
<evidence type="ECO:0000313" key="1">
    <source>
        <dbReference type="EMBL" id="KAI5066636.1"/>
    </source>
</evidence>
<proteinExistence type="predicted"/>
<dbReference type="Proteomes" id="UP000886520">
    <property type="component" value="Chromosome 18"/>
</dbReference>
<dbReference type="OrthoDB" id="10435826at2759"/>
<sequence length="136" mass="14611">MVKGIALGADRVFIKIGDCIRGREGTNFEDEVFATHSNGGDAPPDEEDLDCDTAETRDLTIGDVSGDGGLVFDGVHIGYVDSAGRFEVERESAIALVKLVARHRGWQQACRKPILLQDLVCRGAVAVSHIQMLGMA</sequence>
<keyword evidence="2" id="KW-1185">Reference proteome</keyword>
<evidence type="ECO:0000313" key="2">
    <source>
        <dbReference type="Proteomes" id="UP000886520"/>
    </source>
</evidence>
<name>A0A9D4UET7_ADICA</name>
<organism evidence="1 2">
    <name type="scientific">Adiantum capillus-veneris</name>
    <name type="common">Maidenhair fern</name>
    <dbReference type="NCBI Taxonomy" id="13818"/>
    <lineage>
        <taxon>Eukaryota</taxon>
        <taxon>Viridiplantae</taxon>
        <taxon>Streptophyta</taxon>
        <taxon>Embryophyta</taxon>
        <taxon>Tracheophyta</taxon>
        <taxon>Polypodiopsida</taxon>
        <taxon>Polypodiidae</taxon>
        <taxon>Polypodiales</taxon>
        <taxon>Pteridineae</taxon>
        <taxon>Pteridaceae</taxon>
        <taxon>Vittarioideae</taxon>
        <taxon>Adiantum</taxon>
    </lineage>
</organism>
<protein>
    <submittedName>
        <fullName evidence="1">Uncharacterized protein</fullName>
    </submittedName>
</protein>
<comment type="caution">
    <text evidence="1">The sequence shown here is derived from an EMBL/GenBank/DDBJ whole genome shotgun (WGS) entry which is preliminary data.</text>
</comment>